<keyword evidence="1" id="KW-0456">Lyase</keyword>
<dbReference type="PIRSF" id="PIRSF001365">
    <property type="entry name" value="DHDPS"/>
    <property type="match status" value="1"/>
</dbReference>
<feature type="region of interest" description="Disordered" evidence="4">
    <location>
        <begin position="1"/>
        <end position="23"/>
    </location>
</feature>
<feature type="binding site" evidence="3">
    <location>
        <position position="251"/>
    </location>
    <ligand>
        <name>pyruvate</name>
        <dbReference type="ChEBI" id="CHEBI:15361"/>
    </ligand>
</feature>
<feature type="active site" description="Proton donor/acceptor" evidence="2">
    <location>
        <position position="165"/>
    </location>
</feature>
<evidence type="ECO:0000256" key="1">
    <source>
        <dbReference type="ARBA" id="ARBA00023239"/>
    </source>
</evidence>
<dbReference type="GO" id="GO:0008840">
    <property type="term" value="F:4-hydroxy-tetrahydrodipicolinate synthase activity"/>
    <property type="evidence" value="ECO:0007669"/>
    <property type="project" value="TreeGrafter"/>
</dbReference>
<dbReference type="SUPFAM" id="SSF51569">
    <property type="entry name" value="Aldolase"/>
    <property type="match status" value="1"/>
</dbReference>
<dbReference type="Proteomes" id="UP001152533">
    <property type="component" value="Unassembled WGS sequence"/>
</dbReference>
<reference evidence="5" key="1">
    <citation type="submission" date="2022-08" db="EMBL/GenBank/DDBJ databases">
        <authorList>
            <person name="Giroux E."/>
            <person name="Giroux E."/>
        </authorList>
    </citation>
    <scope>NUCLEOTIDE SEQUENCE</scope>
    <source>
        <strain evidence="5">H1091258</strain>
    </source>
</reference>
<evidence type="ECO:0000313" key="6">
    <source>
        <dbReference type="Proteomes" id="UP001152533"/>
    </source>
</evidence>
<protein>
    <recommendedName>
        <fullName evidence="7">Dihydrodipicolinate synthase</fullName>
    </recommendedName>
</protein>
<keyword evidence="6" id="KW-1185">Reference proteome</keyword>
<dbReference type="CDD" id="cd00408">
    <property type="entry name" value="DHDPS-like"/>
    <property type="match status" value="1"/>
</dbReference>
<evidence type="ECO:0000256" key="2">
    <source>
        <dbReference type="PIRSR" id="PIRSR001365-1"/>
    </source>
</evidence>
<comment type="caution">
    <text evidence="5">The sequence shown here is derived from an EMBL/GenBank/DDBJ whole genome shotgun (WGS) entry which is preliminary data.</text>
</comment>
<dbReference type="PRINTS" id="PR00146">
    <property type="entry name" value="DHPICSNTHASE"/>
</dbReference>
<feature type="compositionally biased region" description="Polar residues" evidence="4">
    <location>
        <begin position="1"/>
        <end position="20"/>
    </location>
</feature>
<dbReference type="EMBL" id="CAMGZC010000448">
    <property type="protein sequence ID" value="CAI0647569.1"/>
    <property type="molecule type" value="Genomic_DNA"/>
</dbReference>
<feature type="active site" description="Schiff-base intermediate with substrate" evidence="2">
    <location>
        <position position="195"/>
    </location>
</feature>
<dbReference type="Gene3D" id="3.20.20.70">
    <property type="entry name" value="Aldolase class I"/>
    <property type="match status" value="1"/>
</dbReference>
<evidence type="ECO:0000256" key="3">
    <source>
        <dbReference type="PIRSR" id="PIRSR001365-2"/>
    </source>
</evidence>
<evidence type="ECO:0000313" key="5">
    <source>
        <dbReference type="EMBL" id="CAI0647569.1"/>
    </source>
</evidence>
<accession>A0A9W4RVP5</accession>
<gene>
    <name evidence="5" type="ORF">CGXH109_LOCUS66902</name>
</gene>
<organism evidence="5 6">
    <name type="scientific">Colletotrichum noveboracense</name>
    <dbReference type="NCBI Taxonomy" id="2664923"/>
    <lineage>
        <taxon>Eukaryota</taxon>
        <taxon>Fungi</taxon>
        <taxon>Dikarya</taxon>
        <taxon>Ascomycota</taxon>
        <taxon>Pezizomycotina</taxon>
        <taxon>Sordariomycetes</taxon>
        <taxon>Hypocreomycetidae</taxon>
        <taxon>Glomerellales</taxon>
        <taxon>Glomerellaceae</taxon>
        <taxon>Colletotrichum</taxon>
        <taxon>Colletotrichum gloeosporioides species complex</taxon>
    </lineage>
</organism>
<dbReference type="AlphaFoldDB" id="A0A9W4RVP5"/>
<feature type="non-terminal residue" evidence="5">
    <location>
        <position position="352"/>
    </location>
</feature>
<evidence type="ECO:0000256" key="4">
    <source>
        <dbReference type="SAM" id="MobiDB-lite"/>
    </source>
</evidence>
<evidence type="ECO:0008006" key="7">
    <source>
        <dbReference type="Google" id="ProtNLM"/>
    </source>
</evidence>
<dbReference type="Pfam" id="PF00701">
    <property type="entry name" value="DHDPS"/>
    <property type="match status" value="1"/>
</dbReference>
<name>A0A9W4RVP5_9PEZI</name>
<proteinExistence type="predicted"/>
<dbReference type="InterPro" id="IPR002220">
    <property type="entry name" value="DapA-like"/>
</dbReference>
<sequence length="352" mass="37109">QANGFATEAASSSSNMTSTLHRPLPRGIYTPLPTFFLPSEDVDLDAFATHVRHVAAAGTVPVVAGSAGEAPHLSADERTQLIKTARSSLDEGGLQHVPIVAGIGAPSTRETIELAKKAEAAGADYAMVLPPGYYGGQLGSPAGRLALTKFFVDVAEASPLPVILYNFPAVSGGIDLDSDLIVDVMKGSDNVVGVKLTCASVGKITRINAVVSAPSFMETYPRRRQGDNFKIIDGFIDILLPSIASGAAGAISGLPNFAPKTCVKLWQLCGSSPVSEDYNEAQRLQGLLAMADGACQRIGIAGLKMLVHMVLGHSELPRRPLLPMSKEQGQELVSLDAIQAVMEEEHRLTKEL</sequence>
<dbReference type="PANTHER" id="PTHR12128">
    <property type="entry name" value="DIHYDRODIPICOLINATE SYNTHASE"/>
    <property type="match status" value="1"/>
</dbReference>
<dbReference type="InterPro" id="IPR013785">
    <property type="entry name" value="Aldolase_TIM"/>
</dbReference>
<dbReference type="SMART" id="SM01130">
    <property type="entry name" value="DHDPS"/>
    <property type="match status" value="1"/>
</dbReference>
<dbReference type="PANTHER" id="PTHR12128:SF66">
    <property type="entry name" value="4-HYDROXY-2-OXOGLUTARATE ALDOLASE, MITOCHONDRIAL"/>
    <property type="match status" value="1"/>
</dbReference>